<evidence type="ECO:0000256" key="5">
    <source>
        <dbReference type="ARBA" id="ARBA00022840"/>
    </source>
</evidence>
<evidence type="ECO:0000313" key="8">
    <source>
        <dbReference type="Proteomes" id="UP000215914"/>
    </source>
</evidence>
<dbReference type="InterPro" id="IPR002182">
    <property type="entry name" value="NB-ARC"/>
</dbReference>
<dbReference type="Gramene" id="mRNA:HanXRQr2_Chr15g0691431">
    <property type="protein sequence ID" value="mRNA:HanXRQr2_Chr15g0691431"/>
    <property type="gene ID" value="HanXRQr2_Chr15g0691431"/>
</dbReference>
<protein>
    <submittedName>
        <fullName evidence="7">AAA+ ATPase domain, P-loop containing nucleoside triphosphate hydrolase</fullName>
    </submittedName>
</protein>
<evidence type="ECO:0000256" key="3">
    <source>
        <dbReference type="ARBA" id="ARBA00022737"/>
    </source>
</evidence>
<dbReference type="GO" id="GO:0005524">
    <property type="term" value="F:ATP binding"/>
    <property type="evidence" value="ECO:0007669"/>
    <property type="project" value="UniProtKB-KW"/>
</dbReference>
<keyword evidence="5" id="KW-0547">Nucleotide-binding</keyword>
<organism evidence="7 8">
    <name type="scientific">Helianthus annuus</name>
    <name type="common">Common sunflower</name>
    <dbReference type="NCBI Taxonomy" id="4232"/>
    <lineage>
        <taxon>Eukaryota</taxon>
        <taxon>Viridiplantae</taxon>
        <taxon>Streptophyta</taxon>
        <taxon>Embryophyta</taxon>
        <taxon>Tracheophyta</taxon>
        <taxon>Spermatophyta</taxon>
        <taxon>Magnoliopsida</taxon>
        <taxon>eudicotyledons</taxon>
        <taxon>Gunneridae</taxon>
        <taxon>Pentapetalae</taxon>
        <taxon>asterids</taxon>
        <taxon>campanulids</taxon>
        <taxon>Asterales</taxon>
        <taxon>Asteraceae</taxon>
        <taxon>Asteroideae</taxon>
        <taxon>Heliantheae alliance</taxon>
        <taxon>Heliantheae</taxon>
        <taxon>Helianthus</taxon>
    </lineage>
</organism>
<proteinExistence type="inferred from homology"/>
<dbReference type="Gene3D" id="3.80.10.10">
    <property type="entry name" value="Ribonuclease Inhibitor"/>
    <property type="match status" value="5"/>
</dbReference>
<accession>A0A9K3DZN7</accession>
<keyword evidence="2" id="KW-0433">Leucine-rich repeat</keyword>
<keyword evidence="4" id="KW-0611">Plant defense</keyword>
<comment type="caution">
    <text evidence="7">The sequence shown here is derived from an EMBL/GenBank/DDBJ whole genome shotgun (WGS) entry which is preliminary data.</text>
</comment>
<dbReference type="InterPro" id="IPR057135">
    <property type="entry name" value="At4g27190-like_LRR"/>
</dbReference>
<name>A0A9K3DZN7_HELAN</name>
<dbReference type="SUPFAM" id="SSF52058">
    <property type="entry name" value="L domain-like"/>
    <property type="match status" value="1"/>
</dbReference>
<evidence type="ECO:0000256" key="4">
    <source>
        <dbReference type="ARBA" id="ARBA00022821"/>
    </source>
</evidence>
<dbReference type="SUPFAM" id="SSF52047">
    <property type="entry name" value="RNI-like"/>
    <property type="match status" value="4"/>
</dbReference>
<feature type="domain" description="AAA+ ATPase" evidence="6">
    <location>
        <begin position="175"/>
        <end position="334"/>
    </location>
</feature>
<dbReference type="InterPro" id="IPR032675">
    <property type="entry name" value="LRR_dom_sf"/>
</dbReference>
<keyword evidence="3" id="KW-0677">Repeat</keyword>
<dbReference type="PANTHER" id="PTHR33463:SF96">
    <property type="entry name" value="LEUCINE-RICH REPEAT DOMAIN, L DOMAIN-LIKE PROTEIN-RELATED"/>
    <property type="match status" value="1"/>
</dbReference>
<keyword evidence="5" id="KW-0067">ATP-binding</keyword>
<dbReference type="Gene3D" id="1.10.8.430">
    <property type="entry name" value="Helical domain of apoptotic protease-activating factors"/>
    <property type="match status" value="1"/>
</dbReference>
<dbReference type="InterPro" id="IPR050905">
    <property type="entry name" value="Plant_NBS-LRR"/>
</dbReference>
<dbReference type="OrthoDB" id="3794806at2759"/>
<dbReference type="Proteomes" id="UP000215914">
    <property type="component" value="Unassembled WGS sequence"/>
</dbReference>
<sequence length="1722" mass="195040">MDAIISSIITPVVESLMVPLKKHLGFLVSSRRYVRDMKEKMEQLNLTEQDIRHTWEEEVARNHEVSHHVLPWLEKVKEVNEKAQSIPTGGIGCFNIAKRYKAGKQSYNILKGIQALETQKSEIVFTNVQIPLAVVVSTSIAPPTSTSTDGTQHNFKSRDLIYKAALKSLRSNDESQKMIALCGMGGVGKTTMMEQLKKAVEASNSFDRVVKVVLGENTDVIALQRAIAKYIDSEDLKEEVIDARADRLQKIFEEMSKQGKKTLVIMDDIWSEVDLKDVGLSPLPNGFKLLFTSRSENVCARMGVKTDSVFKIRVLDEAEAKTLFFGIVGPSIIDGDEPEIHKIGEDIVNKCGGLPIALKTIAKSLIGNIKEAWQETLSNLQHEDLQDLNDIVHKVFEMSYNNLQKEDDKSIFLLSGLFPEDFDIPIEDLMRYGWGLKLFTKVDTLAKARRRTIICVNNLIQANLLTESDRMGCVKMHDLVRVFALSNFSKVKQASIVYHDNMSGHQLINNDAKESYERILLKCTGMTKFPVDFNYPNLSLLIVMDGDDLLKSPQGIYENSEKLEVASYENMGIPLLPVMFEHSTKLRTLCLRSCPLIDDISFLGSLSNLEALSLVDCGIRRLPSMIGMLKKLKLLDLTGCVDLRIDDGVFQNLGSLEELYMRAYRGSCIDFTDANCAELEILSQRLFALELELFKNDIQPKNLSFEKLERFRISIGCQLYTWKDDERNSFRNTIKLVGECNELLECKIGDLFEKTEELHLQVNHVENVSMHHSFSNLKVLHVSDCKDLTYLFTVGMASGLKKLERLKISYCPVLRTLVGEDCAVGVIRFPKLNYLYLHDLPSMVSLCGTVIELPEMVELDLSFLPSFTSIYPDNSNPCAIESLLNKKVVIPKLEKLDIFYMENLKQIWPSQMSTAEKNNVNMLRMINVDMCDRLINIFPNNPLPMLNNLEELEVKECGSIEVLFDIDFENVSEMEGYISSLRSIEVRDSDNLKELWRMNGVNNSNILINGFQAVQTIYIFRCESFKTVFTPVTANFDLSALTSYKAHEINVIAEVDDYIPDVTYPSYLPHTCPHLQHLELLSDKRVGEMVFDMDSPTSSRQLATTQPPLLLPYLQTIHLFGLEEMSHVWRCNWNRFLIRHHPPLRFPFQNLTGIYLNSCHNIKYLLSPLMAKYLSNLKSVDIDDCGGMEEVISREDDENITSASSYQDTAFFPHLDTLKLQMLRCLKSVDDGGRRCGSDKLSSNMIHDEFQSGQVNVACWSLCQYPTKISIKECDALSSLIPWYAVGQMKRLQELEIRNCSRMTEVFESESSVDEGGARVVGGPPIKNLTIVGLPQLSNLKRVKITGCDLLSYIFTFSTLESLKQLKELKVIGCKAIQVIMKEEKEASSKGVVFPHLETLILDKLPKLKGFFLGMNDFRWPSLDHVLIDDCPQLMMFTSGQSTTPKLKYIETSLGKYSPECGLNFHETLDQTTFPASSEPTIPKGVPCSFHNLIEINIEYRYVGKTVLPSNALLQLEKLQQITMNTCHGLEEVFEVGSSEGTNKSQTLVQIPNLTQVKLANVGDLKYLWKSNQWMVLEFPNLTTLSITYCHKLEHVFTCSMVNSLVQLQDLHISDCNNIEVVVKEEEEKCDAKVNEIILPLLKSLKLGELPSFKGFCLGKEAFSLPKLETLQIKECRAITVFTKGHVSTPELEVIDTSFGFCYVKTDINSLLKTKQEEGWEF</sequence>
<dbReference type="Gene3D" id="1.10.10.10">
    <property type="entry name" value="Winged helix-like DNA-binding domain superfamily/Winged helix DNA-binding domain"/>
    <property type="match status" value="1"/>
</dbReference>
<gene>
    <name evidence="7" type="ORF">HanXRQr2_Chr15g0691431</name>
</gene>
<evidence type="ECO:0000259" key="6">
    <source>
        <dbReference type="SMART" id="SM00382"/>
    </source>
</evidence>
<reference evidence="7" key="2">
    <citation type="submission" date="2020-06" db="EMBL/GenBank/DDBJ databases">
        <title>Helianthus annuus Genome sequencing and assembly Release 2.</title>
        <authorList>
            <person name="Gouzy J."/>
            <person name="Langlade N."/>
            <person name="Munos S."/>
        </authorList>
    </citation>
    <scope>NUCLEOTIDE SEQUENCE</scope>
    <source>
        <tissue evidence="7">Leaves</tissue>
    </source>
</reference>
<dbReference type="PRINTS" id="PR00364">
    <property type="entry name" value="DISEASERSIST"/>
</dbReference>
<dbReference type="InterPro" id="IPR042197">
    <property type="entry name" value="Apaf_helical"/>
</dbReference>
<dbReference type="SUPFAM" id="SSF52540">
    <property type="entry name" value="P-loop containing nucleoside triphosphate hydrolases"/>
    <property type="match status" value="1"/>
</dbReference>
<dbReference type="InterPro" id="IPR027417">
    <property type="entry name" value="P-loop_NTPase"/>
</dbReference>
<dbReference type="GO" id="GO:0016787">
    <property type="term" value="F:hydrolase activity"/>
    <property type="evidence" value="ECO:0007669"/>
    <property type="project" value="UniProtKB-KW"/>
</dbReference>
<reference evidence="7" key="1">
    <citation type="journal article" date="2017" name="Nature">
        <title>The sunflower genome provides insights into oil metabolism, flowering and Asterid evolution.</title>
        <authorList>
            <person name="Badouin H."/>
            <person name="Gouzy J."/>
            <person name="Grassa C.J."/>
            <person name="Murat F."/>
            <person name="Staton S.E."/>
            <person name="Cottret L."/>
            <person name="Lelandais-Briere C."/>
            <person name="Owens G.L."/>
            <person name="Carrere S."/>
            <person name="Mayjonade B."/>
            <person name="Legrand L."/>
            <person name="Gill N."/>
            <person name="Kane N.C."/>
            <person name="Bowers J.E."/>
            <person name="Hubner S."/>
            <person name="Bellec A."/>
            <person name="Berard A."/>
            <person name="Berges H."/>
            <person name="Blanchet N."/>
            <person name="Boniface M.C."/>
            <person name="Brunel D."/>
            <person name="Catrice O."/>
            <person name="Chaidir N."/>
            <person name="Claudel C."/>
            <person name="Donnadieu C."/>
            <person name="Faraut T."/>
            <person name="Fievet G."/>
            <person name="Helmstetter N."/>
            <person name="King M."/>
            <person name="Knapp S.J."/>
            <person name="Lai Z."/>
            <person name="Le Paslier M.C."/>
            <person name="Lippi Y."/>
            <person name="Lorenzon L."/>
            <person name="Mandel J.R."/>
            <person name="Marage G."/>
            <person name="Marchand G."/>
            <person name="Marquand E."/>
            <person name="Bret-Mestries E."/>
            <person name="Morien E."/>
            <person name="Nambeesan S."/>
            <person name="Nguyen T."/>
            <person name="Pegot-Espagnet P."/>
            <person name="Pouilly N."/>
            <person name="Raftis F."/>
            <person name="Sallet E."/>
            <person name="Schiex T."/>
            <person name="Thomas J."/>
            <person name="Vandecasteele C."/>
            <person name="Vares D."/>
            <person name="Vear F."/>
            <person name="Vautrin S."/>
            <person name="Crespi M."/>
            <person name="Mangin B."/>
            <person name="Burke J.M."/>
            <person name="Salse J."/>
            <person name="Munos S."/>
            <person name="Vincourt P."/>
            <person name="Rieseberg L.H."/>
            <person name="Langlade N.B."/>
        </authorList>
    </citation>
    <scope>NUCLEOTIDE SEQUENCE</scope>
    <source>
        <tissue evidence="7">Leaves</tissue>
    </source>
</reference>
<dbReference type="PANTHER" id="PTHR33463">
    <property type="entry name" value="NB-ARC DOMAIN-CONTAINING PROTEIN-RELATED"/>
    <property type="match status" value="1"/>
</dbReference>
<dbReference type="GO" id="GO:0043531">
    <property type="term" value="F:ADP binding"/>
    <property type="evidence" value="ECO:0007669"/>
    <property type="project" value="InterPro"/>
</dbReference>
<dbReference type="Pfam" id="PF00931">
    <property type="entry name" value="NB-ARC"/>
    <property type="match status" value="1"/>
</dbReference>
<evidence type="ECO:0000256" key="2">
    <source>
        <dbReference type="ARBA" id="ARBA00022614"/>
    </source>
</evidence>
<dbReference type="Pfam" id="PF23247">
    <property type="entry name" value="LRR_RPS2"/>
    <property type="match status" value="5"/>
</dbReference>
<dbReference type="EMBL" id="MNCJ02000330">
    <property type="protein sequence ID" value="KAF5764386.1"/>
    <property type="molecule type" value="Genomic_DNA"/>
</dbReference>
<dbReference type="SMART" id="SM00382">
    <property type="entry name" value="AAA"/>
    <property type="match status" value="1"/>
</dbReference>
<keyword evidence="8" id="KW-1185">Reference proteome</keyword>
<dbReference type="InterPro" id="IPR006553">
    <property type="entry name" value="Leu-rich_rpt_Cys-con_subtyp"/>
</dbReference>
<dbReference type="Gene3D" id="3.40.50.300">
    <property type="entry name" value="P-loop containing nucleotide triphosphate hydrolases"/>
    <property type="match status" value="1"/>
</dbReference>
<dbReference type="GO" id="GO:0006952">
    <property type="term" value="P:defense response"/>
    <property type="evidence" value="ECO:0007669"/>
    <property type="project" value="UniProtKB-KW"/>
</dbReference>
<evidence type="ECO:0000256" key="1">
    <source>
        <dbReference type="ARBA" id="ARBA00008894"/>
    </source>
</evidence>
<keyword evidence="7" id="KW-0378">Hydrolase</keyword>
<evidence type="ECO:0000313" key="7">
    <source>
        <dbReference type="EMBL" id="KAF5764386.1"/>
    </source>
</evidence>
<dbReference type="InterPro" id="IPR036388">
    <property type="entry name" value="WH-like_DNA-bd_sf"/>
</dbReference>
<dbReference type="InterPro" id="IPR003593">
    <property type="entry name" value="AAA+_ATPase"/>
</dbReference>
<dbReference type="SMART" id="SM00367">
    <property type="entry name" value="LRR_CC"/>
    <property type="match status" value="4"/>
</dbReference>
<comment type="similarity">
    <text evidence="1">Belongs to the disease resistance NB-LRR family.</text>
</comment>